<dbReference type="RefSeq" id="WP_235294229.1">
    <property type="nucleotide sequence ID" value="NZ_BSOH01000021.1"/>
</dbReference>
<keyword evidence="4" id="KW-0413">Isomerase</keyword>
<feature type="domain" description="Alpha-D-phosphohexomutase alpha/beta/alpha" evidence="6">
    <location>
        <begin position="157"/>
        <end position="254"/>
    </location>
</feature>
<dbReference type="GO" id="GO:0046872">
    <property type="term" value="F:metal ion binding"/>
    <property type="evidence" value="ECO:0007669"/>
    <property type="project" value="UniProtKB-KW"/>
</dbReference>
<evidence type="ECO:0000259" key="6">
    <source>
        <dbReference type="Pfam" id="PF02879"/>
    </source>
</evidence>
<proteinExistence type="inferred from homology"/>
<evidence type="ECO:0000256" key="1">
    <source>
        <dbReference type="ARBA" id="ARBA00010231"/>
    </source>
</evidence>
<reference evidence="7" key="2">
    <citation type="submission" date="2023-01" db="EMBL/GenBank/DDBJ databases">
        <title>Draft genome sequence of Portibacter lacus strain NBRC 108769.</title>
        <authorList>
            <person name="Sun Q."/>
            <person name="Mori K."/>
        </authorList>
    </citation>
    <scope>NUCLEOTIDE SEQUENCE</scope>
    <source>
        <strain evidence="7">NBRC 108769</strain>
    </source>
</reference>
<comment type="caution">
    <text evidence="7">The sequence shown here is derived from an EMBL/GenBank/DDBJ whole genome shotgun (WGS) entry which is preliminary data.</text>
</comment>
<evidence type="ECO:0000256" key="2">
    <source>
        <dbReference type="ARBA" id="ARBA00022723"/>
    </source>
</evidence>
<name>A0AA37SRA3_9BACT</name>
<dbReference type="PANTHER" id="PTHR45745:SF1">
    <property type="entry name" value="PHOSPHOGLUCOMUTASE 2B-RELATED"/>
    <property type="match status" value="1"/>
</dbReference>
<dbReference type="AlphaFoldDB" id="A0AA37SRA3"/>
<evidence type="ECO:0000259" key="5">
    <source>
        <dbReference type="Pfam" id="PF02878"/>
    </source>
</evidence>
<dbReference type="Pfam" id="PF02878">
    <property type="entry name" value="PGM_PMM_I"/>
    <property type="match status" value="1"/>
</dbReference>
<evidence type="ECO:0000313" key="8">
    <source>
        <dbReference type="Proteomes" id="UP001156666"/>
    </source>
</evidence>
<dbReference type="EMBL" id="BSOH01000021">
    <property type="protein sequence ID" value="GLR18647.1"/>
    <property type="molecule type" value="Genomic_DNA"/>
</dbReference>
<evidence type="ECO:0000313" key="7">
    <source>
        <dbReference type="EMBL" id="GLR18647.1"/>
    </source>
</evidence>
<reference evidence="7" key="1">
    <citation type="journal article" date="2014" name="Int. J. Syst. Evol. Microbiol.">
        <title>Complete genome sequence of Corynebacterium casei LMG S-19264T (=DSM 44701T), isolated from a smear-ripened cheese.</title>
        <authorList>
            <consortium name="US DOE Joint Genome Institute (JGI-PGF)"/>
            <person name="Walter F."/>
            <person name="Albersmeier A."/>
            <person name="Kalinowski J."/>
            <person name="Ruckert C."/>
        </authorList>
    </citation>
    <scope>NUCLEOTIDE SEQUENCE</scope>
    <source>
        <strain evidence="7">NBRC 108769</strain>
    </source>
</reference>
<evidence type="ECO:0000256" key="3">
    <source>
        <dbReference type="ARBA" id="ARBA00022842"/>
    </source>
</evidence>
<dbReference type="GO" id="GO:0005975">
    <property type="term" value="P:carbohydrate metabolic process"/>
    <property type="evidence" value="ECO:0007669"/>
    <property type="project" value="InterPro"/>
</dbReference>
<organism evidence="7 8">
    <name type="scientific">Portibacter lacus</name>
    <dbReference type="NCBI Taxonomy" id="1099794"/>
    <lineage>
        <taxon>Bacteria</taxon>
        <taxon>Pseudomonadati</taxon>
        <taxon>Bacteroidota</taxon>
        <taxon>Saprospiria</taxon>
        <taxon>Saprospirales</taxon>
        <taxon>Haliscomenobacteraceae</taxon>
        <taxon>Portibacter</taxon>
    </lineage>
</organism>
<keyword evidence="8" id="KW-1185">Reference proteome</keyword>
<dbReference type="GO" id="GO:0006166">
    <property type="term" value="P:purine ribonucleoside salvage"/>
    <property type="evidence" value="ECO:0007669"/>
    <property type="project" value="TreeGrafter"/>
</dbReference>
<keyword evidence="2" id="KW-0479">Metal-binding</keyword>
<evidence type="ECO:0008006" key="9">
    <source>
        <dbReference type="Google" id="ProtNLM"/>
    </source>
</evidence>
<dbReference type="InterPro" id="IPR016055">
    <property type="entry name" value="A-D-PHexomutase_a/b/a-I/II/III"/>
</dbReference>
<evidence type="ECO:0000256" key="4">
    <source>
        <dbReference type="ARBA" id="ARBA00023235"/>
    </source>
</evidence>
<dbReference type="Proteomes" id="UP001156666">
    <property type="component" value="Unassembled WGS sequence"/>
</dbReference>
<accession>A0AA37SRA3</accession>
<protein>
    <recommendedName>
        <fullName evidence="9">Alpha-D-phosphohexomutase alpha/beta/alpha domain-containing protein</fullName>
    </recommendedName>
</protein>
<comment type="similarity">
    <text evidence="1">Belongs to the phosphohexose mutase family.</text>
</comment>
<gene>
    <name evidence="7" type="ORF">GCM10007940_32630</name>
</gene>
<dbReference type="Pfam" id="PF02879">
    <property type="entry name" value="PGM_PMM_II"/>
    <property type="match status" value="1"/>
</dbReference>
<dbReference type="SUPFAM" id="SSF53738">
    <property type="entry name" value="Phosphoglucomutase, first 3 domains"/>
    <property type="match status" value="2"/>
</dbReference>
<dbReference type="PANTHER" id="PTHR45745">
    <property type="entry name" value="PHOSPHOMANNOMUTASE 45A"/>
    <property type="match status" value="1"/>
</dbReference>
<dbReference type="InterPro" id="IPR005845">
    <property type="entry name" value="A-D-PHexomutase_a/b/a-II"/>
</dbReference>
<dbReference type="GO" id="GO:0008973">
    <property type="term" value="F:phosphopentomutase activity"/>
    <property type="evidence" value="ECO:0007669"/>
    <property type="project" value="TreeGrafter"/>
</dbReference>
<feature type="domain" description="Alpha-D-phosphohexomutase alpha/beta/alpha" evidence="5">
    <location>
        <begin position="6"/>
        <end position="137"/>
    </location>
</feature>
<dbReference type="InterPro" id="IPR005844">
    <property type="entry name" value="A-D-PHexomutase_a/b/a-I"/>
</dbReference>
<sequence>MEEQIIIGPDGWKAIIAQGFTVENISRVSQATAEWMKTQNFTKVVIGFDTRFGGKMFSRKIAKIMASYGFEVFISEKFVTTAMIANGVMELNADLGIYITGGTKPFFFSGLKLISKDGGLVEHQIESLIKEKFDLETKKLKQYKASQQIKVVNLEEQYYQRLIKEFDISAIRAADVLVVVDPIYGAGQKIWKRILPESLRLRSENNPTFDEKLPIPTNENLILMSQLVGETEYTSCGIGLGGAAEMINICDENGVFVDVDHIKSVLDLSEMKDGVWIALSLLQHLANTGKKVSEL</sequence>
<dbReference type="Gene3D" id="3.40.120.10">
    <property type="entry name" value="Alpha-D-Glucose-1,6-Bisphosphate, subunit A, domain 3"/>
    <property type="match status" value="2"/>
</dbReference>
<keyword evidence="3" id="KW-0460">Magnesium</keyword>